<protein>
    <recommendedName>
        <fullName evidence="6">MORN repeat protein</fullName>
    </recommendedName>
</protein>
<evidence type="ECO:0008006" key="6">
    <source>
        <dbReference type="Google" id="ProtNLM"/>
    </source>
</evidence>
<dbReference type="SUPFAM" id="SSF82185">
    <property type="entry name" value="Histone H3 K4-specific methyltransferase SET7/9 N-terminal domain"/>
    <property type="match status" value="6"/>
</dbReference>
<dbReference type="PANTHER" id="PTHR23084">
    <property type="entry name" value="PHOSPHATIDYLINOSITOL-4-PHOSPHATE 5-KINASE RELATED"/>
    <property type="match status" value="1"/>
</dbReference>
<feature type="region of interest" description="Disordered" evidence="2">
    <location>
        <begin position="975"/>
        <end position="994"/>
    </location>
</feature>
<sequence length="2675" mass="299900">MWRNTPSNAFAPSNAPETRQTMVTQDYAYFGGLFRGFKSGFGTIIFNDNSVYSGNFHEDQFSGNGTFIYANGAVLSGAFSRGELVQGTVTFQGQTNEIKGGLWRHMFGQAVADAPRQPQVAPSHVPPQPRYDGAFEQEVLTTMKHLAHTTQTVQLDVTRMQGELQKQSQRQEATSQVVQELKKQMVSLEEWKRIPAKVQQGAPDISAKPFVYQPPVMPAPPQVPAKAESKTSQKPAAPQINPQPQVNPVTPPQVNQPPQAAIPSKAPVAQETKSAANQKSNSKKEFTDPDGTRYVGFWEGNDYQNGRGTITDAVGNVYKGTWINNLYEGEASFMFTNQVAFIGSYLNGKKHGQGTFKYLNGKELRAIYKNGKVVESETIYPNGNTYKNGKMTFLHGNSCEIDKGDTQLIEQVGQSDGLEQLTKEQKKLLKNIQYAVKGEEKIIFPQENVVKSQEQRENQSQIQEVEKEENDEETRPKFITVNESMGQTTLLMDMSKFQNATEKILASLKLMLKENESVDLTDDLNIMLIVNSQNLDEILVNSTKKIKKIIKKIKKIEECKQEKQEKEDQQEKITAFDYQQYFQQMVMYNNLDTVLCVNMKEGEQLIQLLKDLGLDQFDEIQANEEPWCVIPLSQNTSIHQIDELVQKLNVKYIVATKKAVQEVVEQPLPAKEETTPVYNKDLFNQPPVVGTSFGTVLPEVQQVKHDEFLIHLELFPLKTAQKLIPLITKQFPSINVDVQGVDVIMMVPSDQTELVLQKMKKIVVNKQQLTISVNNKYVQLPDCPPGIAQPDVQEPARKQEVQEFAYQPPAADQVQLGVYEEEPKIKQHKLADGSTYIGKWEGDDYRNGEGTIENWKGNVYEGKWVDDYFEGQGVYRYASGFVYVGVFHKGLKHGYGTYSSETQGSCEKGIFENGKLVRDYEVTYLSGNILRSDKIMSFKNGEQWQIDFDDIEDELVKKLGKLKSLKQAKLSEEEMSRVKQIQPQTPNPEKEVPKAVKPIEQIENEREEEPQGLQQQTKEEHNQKPVLEQTVVLVQLLVNLEAFNLKEMTKIIKKFQEYLGEQEKVEQEGQFAVLTVKEANRESVAKSINKLKIKEQKLVCTLKPALEPEARKEVYEEPPKEAVQEPAENAEEPPGLEQPQEPFVQAPQEVKEEPPGLGETTKQPPGLEGDLIKQPEPIPENVVPVVELPKVAEEKVKQDSEPEKKHVLEDGTTYLGQWKDDDFMTGTGTILAPNGNKYIGKWINDKFEGKAVYNFANGNVYEGKFKGGRKSGLGVMTLANGIQQKGQWAHKKLTKDIEIVHPNQNSMKVDGKLGTITYANGDSCQVDNVDYESPLVEKLLQMNGFQHNQLTKPEKKLVSNVQVNIQKLASHVQKQAEEAAANTSTEPVEVVKEEPAKQEKCGNEYQCIVPKDEDLQDYYNQRMNAEEPKEAEAPPGLGQPQEPVNLAPFVKVSPEAPQQEPVQEEAPPGLGEEPPGLEENLSIVFIQLQVNLEFCTQKEMTKIIKKFQEYLGEQEKVEQEGQFAVITVKEANRESVAKSINKLKIKEQKLVCTLKPAQEPEAPKVVYEEPPKEAVQEPAENAEEPPGLEQPQEPFVQAPQEVKEEEPPGLGETTKQPPALEGGLIKQPEPIPENVVPVVELPKVAEEKVKQDSEPEKKHVLEDGTTYLGQWKDDDFMTGTGTILAPNGNKYIGKWINDKFEGKAVYNFANGNVYEGKFKGGRKNGLGVMTLANGIQQKGHWAHKKLTKDIEIVHPNQNSMKIDGKLGTITYANGDSCQVDNVDYESPLVEKLLQMNGFQHNQLTKPEKKLVSNVQVNIQKLASHVQKQAEEAAANTSTEPVEVVKEEPAKQEKCGNEYQCIVPKDEDLQDYYNQRMNAEEPKEAEAPPGLGQPQEPVNLAPFVKVSPEAPQQEPVQEEAPPGLGEEPPGLEENLSIVFIQLQVNLEFCTQKEMTKIIKKFQEYLGEQEKVEQEGQFAVITVKEANRESVAKSINKLKIKEQKLVCTLKPAQEPEAPKEVYEEPPKEAVQEPAENAEEPPGLEQPQEPFVQAPQEVKEEPPGLGETTKQPPGLEGDLVKQPEPIPENVVPVVELPKVAEEKVKQDSEPEKKHVLEDGTTYLGQWKDDDFMTGTGTILAPNGNKYIGKWINDKFEGKAVYNFANGNVYEGKFKGGRKSGLGVMTLANGIQQKGQWAHKKLTKDIEIVHPNQNSMKVDGKLGTITYANGDSCQVDNVDYESPLVEKLLQMNGFQHNQLTKPEKKLVSNVQVNIQKLASHVQKQAEEAAANTSTEPVEVVKEEPAKQEKCGNEYQCIVPKDEDLQDYYNQRMNAEEPKEAEAPPGLGQPQEPVNLAPFVKVSPEAPQQEPVQEEAPPGLGEEPPGLEENLSIVFIQLQVNLEFCTQKEMTKIIKKFQEYLGEQEKVEQEGQFAVITVKEANRESVAKSINKLKIKEQKLVCTLKPAQEPEAPKVVYEEPPKEAVQEPAENAEEPPGLEQPQEPFVQAPQEVKEEPPGLSETTKQPSALEGDLIKQPEPIPENVVPVVQQPKVAEEKVKQDSEPDNKAGVDQPQEEDEPGLKIYQLDDLTVQMENLVKENGLTNALFIREVTASKLMITEEEIRRIMTEIGFEEFAEVDLEGKWFVVPVENGSEHISTVLNGYDLVFKFVSVQSQQVNNQ</sequence>
<feature type="compositionally biased region" description="Basic and acidic residues" evidence="2">
    <location>
        <begin position="2471"/>
        <end position="2480"/>
    </location>
</feature>
<organism evidence="3">
    <name type="scientific">Hexamita inflata</name>
    <dbReference type="NCBI Taxonomy" id="28002"/>
    <lineage>
        <taxon>Eukaryota</taxon>
        <taxon>Metamonada</taxon>
        <taxon>Diplomonadida</taxon>
        <taxon>Hexamitidae</taxon>
        <taxon>Hexamitinae</taxon>
        <taxon>Hexamita</taxon>
    </lineage>
</organism>
<feature type="region of interest" description="Disordered" evidence="2">
    <location>
        <begin position="2012"/>
        <end position="2090"/>
    </location>
</feature>
<feature type="region of interest" description="Disordered" evidence="2">
    <location>
        <begin position="453"/>
        <end position="474"/>
    </location>
</feature>
<dbReference type="PANTHER" id="PTHR23084:SF263">
    <property type="entry name" value="MORN REPEAT-CONTAINING PROTEIN 1"/>
    <property type="match status" value="1"/>
</dbReference>
<evidence type="ECO:0000256" key="1">
    <source>
        <dbReference type="ARBA" id="ARBA00022737"/>
    </source>
</evidence>
<feature type="region of interest" description="Disordered" evidence="2">
    <location>
        <begin position="1908"/>
        <end position="1927"/>
    </location>
</feature>
<dbReference type="Proteomes" id="UP001642409">
    <property type="component" value="Unassembled WGS sequence"/>
</dbReference>
<feature type="compositionally biased region" description="Basic and acidic residues" evidence="2">
    <location>
        <begin position="2549"/>
        <end position="2563"/>
    </location>
</feature>
<dbReference type="InterPro" id="IPR003409">
    <property type="entry name" value="MORN"/>
</dbReference>
<dbReference type="EMBL" id="CAXDID020000152">
    <property type="protein sequence ID" value="CAL6041861.1"/>
    <property type="molecule type" value="Genomic_DNA"/>
</dbReference>
<feature type="compositionally biased region" description="Low complexity" evidence="2">
    <location>
        <begin position="1132"/>
        <end position="1142"/>
    </location>
</feature>
<evidence type="ECO:0000313" key="5">
    <source>
        <dbReference type="Proteomes" id="UP001642409"/>
    </source>
</evidence>
<evidence type="ECO:0000256" key="2">
    <source>
        <dbReference type="SAM" id="MobiDB-lite"/>
    </source>
</evidence>
<feature type="compositionally biased region" description="Low complexity" evidence="2">
    <location>
        <begin position="235"/>
        <end position="248"/>
    </location>
</feature>
<feature type="compositionally biased region" description="Basic and acidic residues" evidence="2">
    <location>
        <begin position="1566"/>
        <end position="1575"/>
    </location>
</feature>
<feature type="region of interest" description="Disordered" evidence="2">
    <location>
        <begin position="2467"/>
        <end position="2497"/>
    </location>
</feature>
<evidence type="ECO:0000313" key="4">
    <source>
        <dbReference type="EMBL" id="CAL6041861.1"/>
    </source>
</evidence>
<comment type="caution">
    <text evidence="3">The sequence shown here is derived from an EMBL/GenBank/DDBJ whole genome shotgun (WGS) entry which is preliminary data.</text>
</comment>
<feature type="compositionally biased region" description="Low complexity" evidence="2">
    <location>
        <begin position="1584"/>
        <end position="1594"/>
    </location>
</feature>
<feature type="region of interest" description="Disordered" evidence="2">
    <location>
        <begin position="1455"/>
        <end position="1474"/>
    </location>
</feature>
<feature type="region of interest" description="Disordered" evidence="2">
    <location>
        <begin position="2549"/>
        <end position="2574"/>
    </location>
</feature>
<reference evidence="4 5" key="2">
    <citation type="submission" date="2024-07" db="EMBL/GenBank/DDBJ databases">
        <authorList>
            <person name="Akdeniz Z."/>
        </authorList>
    </citation>
    <scope>NUCLEOTIDE SEQUENCE [LARGE SCALE GENOMIC DNA]</scope>
</reference>
<feature type="compositionally biased region" description="Basic and acidic residues" evidence="2">
    <location>
        <begin position="1110"/>
        <end position="1123"/>
    </location>
</feature>
<reference evidence="3" key="1">
    <citation type="submission" date="2023-06" db="EMBL/GenBank/DDBJ databases">
        <authorList>
            <person name="Kurt Z."/>
        </authorList>
    </citation>
    <scope>NUCLEOTIDE SEQUENCE</scope>
</reference>
<dbReference type="EMBL" id="CATOUU010001035">
    <property type="protein sequence ID" value="CAI9968286.1"/>
    <property type="molecule type" value="Genomic_DNA"/>
</dbReference>
<evidence type="ECO:0000313" key="3">
    <source>
        <dbReference type="EMBL" id="CAI9968286.1"/>
    </source>
</evidence>
<dbReference type="Pfam" id="PF02493">
    <property type="entry name" value="MORN"/>
    <property type="match status" value="12"/>
</dbReference>
<dbReference type="SMART" id="SM00698">
    <property type="entry name" value="MORN"/>
    <property type="match status" value="17"/>
</dbReference>
<feature type="region of interest" description="Disordered" evidence="2">
    <location>
        <begin position="1110"/>
        <end position="1177"/>
    </location>
</feature>
<keyword evidence="5" id="KW-1185">Reference proteome</keyword>
<feature type="region of interest" description="Disordered" evidence="2">
    <location>
        <begin position="212"/>
        <end position="291"/>
    </location>
</feature>
<name>A0AA86R6T7_9EUKA</name>
<gene>
    <name evidence="4" type="ORF">HINF_LOCUS39313</name>
    <name evidence="3" type="ORF">HINF_LOCUS55931</name>
</gene>
<keyword evidence="1" id="KW-0677">Repeat</keyword>
<feature type="compositionally biased region" description="Basic and acidic residues" evidence="2">
    <location>
        <begin position="2014"/>
        <end position="2028"/>
    </location>
</feature>
<feature type="region of interest" description="Disordered" evidence="2">
    <location>
        <begin position="1562"/>
        <end position="1631"/>
    </location>
</feature>
<feature type="compositionally biased region" description="Basic and acidic residues" evidence="2">
    <location>
        <begin position="282"/>
        <end position="291"/>
    </location>
</feature>
<feature type="compositionally biased region" description="Low complexity" evidence="2">
    <location>
        <begin position="2037"/>
        <end position="2047"/>
    </location>
</feature>
<proteinExistence type="predicted"/>
<dbReference type="Gene3D" id="2.20.110.10">
    <property type="entry name" value="Histone H3 K4-specific methyltransferase SET7/9 N-terminal domain"/>
    <property type="match status" value="7"/>
</dbReference>
<feature type="region of interest" description="Disordered" evidence="2">
    <location>
        <begin position="2360"/>
        <end position="2379"/>
    </location>
</feature>
<accession>A0AA86R6T7</accession>